<dbReference type="InterPro" id="IPR029068">
    <property type="entry name" value="Glyas_Bleomycin-R_OHBP_Dase"/>
</dbReference>
<proteinExistence type="predicted"/>
<dbReference type="EMBL" id="QLNP01000003">
    <property type="protein sequence ID" value="RAM39318.1"/>
    <property type="molecule type" value="Genomic_DNA"/>
</dbReference>
<protein>
    <submittedName>
        <fullName evidence="2">VOC family protein</fullName>
    </submittedName>
</protein>
<dbReference type="Proteomes" id="UP000249166">
    <property type="component" value="Unassembled WGS sequence"/>
</dbReference>
<organism evidence="2 3">
    <name type="scientific">Arthrobacter globiformis</name>
    <dbReference type="NCBI Taxonomy" id="1665"/>
    <lineage>
        <taxon>Bacteria</taxon>
        <taxon>Bacillati</taxon>
        <taxon>Actinomycetota</taxon>
        <taxon>Actinomycetes</taxon>
        <taxon>Micrococcales</taxon>
        <taxon>Micrococcaceae</taxon>
        <taxon>Arthrobacter</taxon>
    </lineage>
</organism>
<accession>A0A328HL63</accession>
<feature type="domain" description="VOC" evidence="1">
    <location>
        <begin position="10"/>
        <end position="126"/>
    </location>
</feature>
<dbReference type="AlphaFoldDB" id="A0A328HL63"/>
<dbReference type="RefSeq" id="WP_111901987.1">
    <property type="nucleotide sequence ID" value="NZ_QLNP01000003.1"/>
</dbReference>
<comment type="caution">
    <text evidence="2">The sequence shown here is derived from an EMBL/GenBank/DDBJ whole genome shotgun (WGS) entry which is preliminary data.</text>
</comment>
<dbReference type="Pfam" id="PF00903">
    <property type="entry name" value="Glyoxalase"/>
    <property type="match status" value="2"/>
</dbReference>
<dbReference type="InterPro" id="IPR037523">
    <property type="entry name" value="VOC_core"/>
</dbReference>
<feature type="domain" description="VOC" evidence="1">
    <location>
        <begin position="140"/>
        <end position="256"/>
    </location>
</feature>
<evidence type="ECO:0000313" key="3">
    <source>
        <dbReference type="Proteomes" id="UP000249166"/>
    </source>
</evidence>
<dbReference type="InterPro" id="IPR004360">
    <property type="entry name" value="Glyas_Fos-R_dOase_dom"/>
</dbReference>
<evidence type="ECO:0000313" key="2">
    <source>
        <dbReference type="EMBL" id="RAM39318.1"/>
    </source>
</evidence>
<sequence>MPTPEPTPGAPCWVDLMTTDANQAKQFYGELFGWDFQTGDQEKYGGYITAQKNGKTVAGIMQKQEDQEGMPDMWSTYLWSDDAAATAAAVAANGGQVYMEPMDVPEQGHMAFFGDASGATVGVWQPREMRGYELVGEPGAPAWHELHTKDYSAAVKFYQDVFGWDTDVMSDTPEFRYTTLGAGREAKAGIYDASADLPAEVPSNWVVYFAVEDADASIDKAVSLGATVLDGPDDTPHGRLATLTDPTGARFKLVADTGQGNAGDAETGGQGTL</sequence>
<dbReference type="PANTHER" id="PTHR33993:SF10">
    <property type="entry name" value="CONSERVED PROTEIN"/>
    <property type="match status" value="1"/>
</dbReference>
<evidence type="ECO:0000259" key="1">
    <source>
        <dbReference type="PROSITE" id="PS51819"/>
    </source>
</evidence>
<reference evidence="2 3" key="1">
    <citation type="submission" date="2018-04" db="EMBL/GenBank/DDBJ databases">
        <title>Bacteria isolated from cave deposits of Manipur.</title>
        <authorList>
            <person name="Sahoo D."/>
            <person name="Sarangthem I."/>
            <person name="Nandeibam J."/>
        </authorList>
    </citation>
    <scope>NUCLEOTIDE SEQUENCE [LARGE SCALE GENOMIC DNA]</scope>
    <source>
        <strain evidence="3">mrc11</strain>
    </source>
</reference>
<name>A0A328HL63_ARTGO</name>
<dbReference type="OrthoDB" id="9793039at2"/>
<dbReference type="Gene3D" id="3.10.180.10">
    <property type="entry name" value="2,3-Dihydroxybiphenyl 1,2-Dioxygenase, domain 1"/>
    <property type="match status" value="2"/>
</dbReference>
<gene>
    <name evidence="2" type="ORF">DBZ45_00250</name>
</gene>
<dbReference type="PANTHER" id="PTHR33993">
    <property type="entry name" value="GLYOXALASE-RELATED"/>
    <property type="match status" value="1"/>
</dbReference>
<dbReference type="InterPro" id="IPR052164">
    <property type="entry name" value="Anthracycline_SecMetBiosynth"/>
</dbReference>
<dbReference type="SUPFAM" id="SSF54593">
    <property type="entry name" value="Glyoxalase/Bleomycin resistance protein/Dihydroxybiphenyl dioxygenase"/>
    <property type="match status" value="2"/>
</dbReference>
<dbReference type="PROSITE" id="PS51819">
    <property type="entry name" value="VOC"/>
    <property type="match status" value="2"/>
</dbReference>
<dbReference type="CDD" id="cd07247">
    <property type="entry name" value="SgaA_N_like"/>
    <property type="match status" value="2"/>
</dbReference>